<organism evidence="1 2">
    <name type="scientific">Paramuricea clavata</name>
    <name type="common">Red gorgonian</name>
    <name type="synonym">Violescent sea-whip</name>
    <dbReference type="NCBI Taxonomy" id="317549"/>
    <lineage>
        <taxon>Eukaryota</taxon>
        <taxon>Metazoa</taxon>
        <taxon>Cnidaria</taxon>
        <taxon>Anthozoa</taxon>
        <taxon>Octocorallia</taxon>
        <taxon>Malacalcyonacea</taxon>
        <taxon>Plexauridae</taxon>
        <taxon>Paramuricea</taxon>
    </lineage>
</organism>
<proteinExistence type="predicted"/>
<dbReference type="OrthoDB" id="5965134at2759"/>
<dbReference type="EMBL" id="CACRXK020012875">
    <property type="protein sequence ID" value="CAB4024169.1"/>
    <property type="molecule type" value="Genomic_DNA"/>
</dbReference>
<dbReference type="AlphaFoldDB" id="A0A6S7KUY8"/>
<comment type="caution">
    <text evidence="1">The sequence shown here is derived from an EMBL/GenBank/DDBJ whole genome shotgun (WGS) entry which is preliminary data.</text>
</comment>
<name>A0A6S7KUY8_PARCT</name>
<keyword evidence="2" id="KW-1185">Reference proteome</keyword>
<evidence type="ECO:0000313" key="1">
    <source>
        <dbReference type="EMBL" id="CAB4024169.1"/>
    </source>
</evidence>
<accession>A0A6S7KUY8</accession>
<evidence type="ECO:0000313" key="2">
    <source>
        <dbReference type="Proteomes" id="UP001152795"/>
    </source>
</evidence>
<protein>
    <submittedName>
        <fullName evidence="1">Integrase recombinase xerD homolog</fullName>
    </submittedName>
</protein>
<dbReference type="Proteomes" id="UP001152795">
    <property type="component" value="Unassembled WGS sequence"/>
</dbReference>
<gene>
    <name evidence="1" type="ORF">PACLA_8A057480</name>
</gene>
<sequence>MAGELYESDDLASNSEDEKCLRKAIESAGRKRKIETNKVQQKSKRTKCEDPEQQFFRAAAKRQASRPIQKKKPLPPDAIKDIIDKFGGRQNNLKELRIAALCSLGFAGFFRYDKLRSIKANHIEFLKEHIKI</sequence>
<reference evidence="1" key="1">
    <citation type="submission" date="2020-04" db="EMBL/GenBank/DDBJ databases">
        <authorList>
            <person name="Alioto T."/>
            <person name="Alioto T."/>
            <person name="Gomez Garrido J."/>
        </authorList>
    </citation>
    <scope>NUCLEOTIDE SEQUENCE</scope>
    <source>
        <strain evidence="1">A484AB</strain>
    </source>
</reference>